<dbReference type="InterPro" id="IPR048821">
    <property type="entry name" value="PDE12-like_N"/>
</dbReference>
<keyword evidence="10" id="KW-0809">Transit peptide</keyword>
<evidence type="ECO:0000256" key="13">
    <source>
        <dbReference type="ARBA" id="ARBA00083541"/>
    </source>
</evidence>
<evidence type="ECO:0000256" key="12">
    <source>
        <dbReference type="ARBA" id="ARBA00072755"/>
    </source>
</evidence>
<dbReference type="PANTHER" id="PTHR12121:SF37">
    <property type="entry name" value="2',5'-PHOSPHODIESTERASE 12"/>
    <property type="match status" value="1"/>
</dbReference>
<keyword evidence="11" id="KW-0496">Mitochondrion</keyword>
<evidence type="ECO:0000256" key="3">
    <source>
        <dbReference type="ARBA" id="ARBA00022553"/>
    </source>
</evidence>
<dbReference type="Pfam" id="PF03372">
    <property type="entry name" value="Exo_endo_phos"/>
    <property type="match status" value="1"/>
</dbReference>
<dbReference type="GO" id="GO:0006397">
    <property type="term" value="P:mRNA processing"/>
    <property type="evidence" value="ECO:0007669"/>
    <property type="project" value="UniProtKB-KW"/>
</dbReference>
<dbReference type="FunFam" id="3.60.10.10:FF:000018">
    <property type="entry name" value="2',5'-phosphodiesterase 12"/>
    <property type="match status" value="1"/>
</dbReference>
<dbReference type="Gene3D" id="3.60.10.10">
    <property type="entry name" value="Endonuclease/exonuclease/phosphatase"/>
    <property type="match status" value="1"/>
</dbReference>
<keyword evidence="17" id="KW-1185">Reference proteome</keyword>
<evidence type="ECO:0000256" key="9">
    <source>
        <dbReference type="ARBA" id="ARBA00022842"/>
    </source>
</evidence>
<protein>
    <recommendedName>
        <fullName evidence="12">2',5'-phosphodiesterase 12</fullName>
    </recommendedName>
    <alternativeName>
        <fullName evidence="13">Mitochondrial deadenylase</fullName>
    </alternativeName>
</protein>
<evidence type="ECO:0000313" key="16">
    <source>
        <dbReference type="EMBL" id="VDI27944.1"/>
    </source>
</evidence>
<evidence type="ECO:0000256" key="7">
    <source>
        <dbReference type="ARBA" id="ARBA00022801"/>
    </source>
</evidence>
<gene>
    <name evidence="16" type="ORF">MGAL_10B003677</name>
</gene>
<keyword evidence="4" id="KW-0507">mRNA processing</keyword>
<dbReference type="GO" id="GO:0000288">
    <property type="term" value="P:nuclear-transcribed mRNA catabolic process, deadenylation-dependent decay"/>
    <property type="evidence" value="ECO:0007669"/>
    <property type="project" value="TreeGrafter"/>
</dbReference>
<comment type="subcellular location">
    <subcellularLocation>
        <location evidence="2">Mitochondrion matrix</location>
    </subcellularLocation>
</comment>
<keyword evidence="7 16" id="KW-0378">Hydrolase</keyword>
<name>A0A8B6E2G1_MYTGA</name>
<evidence type="ECO:0000256" key="10">
    <source>
        <dbReference type="ARBA" id="ARBA00022946"/>
    </source>
</evidence>
<dbReference type="PANTHER" id="PTHR12121">
    <property type="entry name" value="CARBON CATABOLITE REPRESSOR PROTEIN 4"/>
    <property type="match status" value="1"/>
</dbReference>
<dbReference type="SUPFAM" id="SSF56219">
    <property type="entry name" value="DNase I-like"/>
    <property type="match status" value="1"/>
</dbReference>
<evidence type="ECO:0000256" key="1">
    <source>
        <dbReference type="ARBA" id="ARBA00001946"/>
    </source>
</evidence>
<feature type="domain" description="2',5'-phosphodiesterase 12-like N-terminal" evidence="15">
    <location>
        <begin position="146"/>
        <end position="246"/>
    </location>
</feature>
<keyword evidence="5" id="KW-0540">Nuclease</keyword>
<dbReference type="InterPro" id="IPR050410">
    <property type="entry name" value="CCR4/nocturin_mRNA_transcr"/>
</dbReference>
<proteinExistence type="predicted"/>
<comment type="cofactor">
    <cofactor evidence="1">
        <name>Mg(2+)</name>
        <dbReference type="ChEBI" id="CHEBI:18420"/>
    </cofactor>
</comment>
<dbReference type="GO" id="GO:0046872">
    <property type="term" value="F:metal ion binding"/>
    <property type="evidence" value="ECO:0007669"/>
    <property type="project" value="UniProtKB-KW"/>
</dbReference>
<dbReference type="EMBL" id="UYJE01004427">
    <property type="protein sequence ID" value="VDI27944.1"/>
    <property type="molecule type" value="Genomic_DNA"/>
</dbReference>
<keyword evidence="9" id="KW-0460">Magnesium</keyword>
<dbReference type="OrthoDB" id="412787at2759"/>
<feature type="domain" description="Endonuclease/exonuclease/phosphatase" evidence="14">
    <location>
        <begin position="274"/>
        <end position="579"/>
    </location>
</feature>
<evidence type="ECO:0000256" key="6">
    <source>
        <dbReference type="ARBA" id="ARBA00022723"/>
    </source>
</evidence>
<dbReference type="InterPro" id="IPR005135">
    <property type="entry name" value="Endo/exonuclease/phosphatase"/>
</dbReference>
<comment type="caution">
    <text evidence="16">The sequence shown here is derived from an EMBL/GenBank/DDBJ whole genome shotgun (WGS) entry which is preliminary data.</text>
</comment>
<dbReference type="InterPro" id="IPR036691">
    <property type="entry name" value="Endo/exonu/phosph_ase_sf"/>
</dbReference>
<accession>A0A8B6E2G1</accession>
<evidence type="ECO:0000256" key="5">
    <source>
        <dbReference type="ARBA" id="ARBA00022722"/>
    </source>
</evidence>
<sequence>MLLRKTCAINILSKFVRNKSIALVGMSDMEGVFVRCVPEEERMQITVNYKHEGGPCKTVNLERIQVEEVGKTIERLKASMLKKLSKKKKRKKQETADSTEEPDLKIWLTVKEKLIENEATPINQTFVEGAVLHIEDQLLPVEINVPVITALVLPTNIMVGFPIYPKIHAEFCDLLKSTFIWYRYQSVEDESQKKKKTKEVWDKVSEGFSYTPTISDLGNKLKLTCMPKLGHRSGEEFTSLSKCDVEAGPGICPFESRHLYTQNTLEDDGIRVVSYNILADIYADSDFSRNELFPYCPPYALAIDYRKQLFVKEITGYNSDLICLQEVDRKVFINDLLPAFESLGYSGVLQEKGGTTPEGEATFYRNSKFRQVQDCSIEIRKSVNEDDIQSDIKNIVSTNETLKQEMDTRGSVVQVLVLESVLNPGCRLCVANTHLYFHPKACCIRSLQTVAIIRHLQDVIQKQKAEGFKVSSVFCGDFNCSPKGGAYEFITKKYLGPDNYSWSNNPNFALEGASFSHELDLKNSCGIVEYTNYAGNFHEQLDYIFIDSTMDMICVIPMPEHSEVKQHIALPSVVFPSDHIAQICDLKWTSLFE</sequence>
<evidence type="ECO:0000259" key="15">
    <source>
        <dbReference type="Pfam" id="PF21171"/>
    </source>
</evidence>
<keyword evidence="8" id="KW-0269">Exonuclease</keyword>
<evidence type="ECO:0000256" key="8">
    <source>
        <dbReference type="ARBA" id="ARBA00022839"/>
    </source>
</evidence>
<dbReference type="Proteomes" id="UP000596742">
    <property type="component" value="Unassembled WGS sequence"/>
</dbReference>
<dbReference type="GO" id="GO:0005759">
    <property type="term" value="C:mitochondrial matrix"/>
    <property type="evidence" value="ECO:0007669"/>
    <property type="project" value="UniProtKB-SubCell"/>
</dbReference>
<evidence type="ECO:0000256" key="4">
    <source>
        <dbReference type="ARBA" id="ARBA00022664"/>
    </source>
</evidence>
<evidence type="ECO:0000313" key="17">
    <source>
        <dbReference type="Proteomes" id="UP000596742"/>
    </source>
</evidence>
<evidence type="ECO:0000256" key="11">
    <source>
        <dbReference type="ARBA" id="ARBA00023128"/>
    </source>
</evidence>
<dbReference type="Pfam" id="PF21171">
    <property type="entry name" value="PDE12-like_N"/>
    <property type="match status" value="1"/>
</dbReference>
<organism evidence="16 17">
    <name type="scientific">Mytilus galloprovincialis</name>
    <name type="common">Mediterranean mussel</name>
    <dbReference type="NCBI Taxonomy" id="29158"/>
    <lineage>
        <taxon>Eukaryota</taxon>
        <taxon>Metazoa</taxon>
        <taxon>Spiralia</taxon>
        <taxon>Lophotrochozoa</taxon>
        <taxon>Mollusca</taxon>
        <taxon>Bivalvia</taxon>
        <taxon>Autobranchia</taxon>
        <taxon>Pteriomorphia</taxon>
        <taxon>Mytilida</taxon>
        <taxon>Mytiloidea</taxon>
        <taxon>Mytilidae</taxon>
        <taxon>Mytilinae</taxon>
        <taxon>Mytilus</taxon>
    </lineage>
</organism>
<dbReference type="AlphaFoldDB" id="A0A8B6E2G1"/>
<keyword evidence="6" id="KW-0479">Metal-binding</keyword>
<evidence type="ECO:0000259" key="14">
    <source>
        <dbReference type="Pfam" id="PF03372"/>
    </source>
</evidence>
<keyword evidence="3" id="KW-0597">Phosphoprotein</keyword>
<dbReference type="GO" id="GO:0004535">
    <property type="term" value="F:poly(A)-specific ribonuclease activity"/>
    <property type="evidence" value="ECO:0007669"/>
    <property type="project" value="UniProtKB-ARBA"/>
</dbReference>
<reference evidence="16" key="1">
    <citation type="submission" date="2018-11" db="EMBL/GenBank/DDBJ databases">
        <authorList>
            <person name="Alioto T."/>
            <person name="Alioto T."/>
        </authorList>
    </citation>
    <scope>NUCLEOTIDE SEQUENCE</scope>
</reference>
<evidence type="ECO:0000256" key="2">
    <source>
        <dbReference type="ARBA" id="ARBA00004305"/>
    </source>
</evidence>